<sequence length="54" mass="6383">MPFTPPPTKKVSTSNYAALDITQLLFETLYGVSNNFRDIRGDRFKWDTLYRHME</sequence>
<evidence type="ECO:0000313" key="1">
    <source>
        <dbReference type="EMBL" id="KZC05403.1"/>
    </source>
</evidence>
<proteinExistence type="predicted"/>
<gene>
    <name evidence="1" type="ORF">WN55_05433</name>
</gene>
<dbReference type="Proteomes" id="UP000076502">
    <property type="component" value="Unassembled WGS sequence"/>
</dbReference>
<accession>A0A154P0N8</accession>
<organism evidence="1 2">
    <name type="scientific">Dufourea novaeangliae</name>
    <name type="common">Sweat bee</name>
    <dbReference type="NCBI Taxonomy" id="178035"/>
    <lineage>
        <taxon>Eukaryota</taxon>
        <taxon>Metazoa</taxon>
        <taxon>Ecdysozoa</taxon>
        <taxon>Arthropoda</taxon>
        <taxon>Hexapoda</taxon>
        <taxon>Insecta</taxon>
        <taxon>Pterygota</taxon>
        <taxon>Neoptera</taxon>
        <taxon>Endopterygota</taxon>
        <taxon>Hymenoptera</taxon>
        <taxon>Apocrita</taxon>
        <taxon>Aculeata</taxon>
        <taxon>Apoidea</taxon>
        <taxon>Anthophila</taxon>
        <taxon>Halictidae</taxon>
        <taxon>Rophitinae</taxon>
        <taxon>Dufourea</taxon>
    </lineage>
</organism>
<name>A0A154P0N8_DUFNO</name>
<evidence type="ECO:0000313" key="2">
    <source>
        <dbReference type="Proteomes" id="UP000076502"/>
    </source>
</evidence>
<keyword evidence="2" id="KW-1185">Reference proteome</keyword>
<dbReference type="EMBL" id="KQ434791">
    <property type="protein sequence ID" value="KZC05403.1"/>
    <property type="molecule type" value="Genomic_DNA"/>
</dbReference>
<reference evidence="1 2" key="1">
    <citation type="submission" date="2015-07" db="EMBL/GenBank/DDBJ databases">
        <title>The genome of Dufourea novaeangliae.</title>
        <authorList>
            <person name="Pan H."/>
            <person name="Kapheim K."/>
        </authorList>
    </citation>
    <scope>NUCLEOTIDE SEQUENCE [LARGE SCALE GENOMIC DNA]</scope>
    <source>
        <strain evidence="1">0120121106</strain>
        <tissue evidence="1">Whole body</tissue>
    </source>
</reference>
<protein>
    <submittedName>
        <fullName evidence="1">Uncharacterized protein</fullName>
    </submittedName>
</protein>
<dbReference type="AlphaFoldDB" id="A0A154P0N8"/>